<dbReference type="InterPro" id="IPR016181">
    <property type="entry name" value="Acyl_CoA_acyltransferase"/>
</dbReference>
<name>A0A1H3S757_9PSEU</name>
<keyword evidence="3" id="KW-1185">Reference proteome</keyword>
<dbReference type="InterPro" id="IPR000182">
    <property type="entry name" value="GNAT_dom"/>
</dbReference>
<dbReference type="RefSeq" id="WP_093276260.1">
    <property type="nucleotide sequence ID" value="NZ_FNOK01000061.1"/>
</dbReference>
<proteinExistence type="predicted"/>
<reference evidence="3" key="1">
    <citation type="submission" date="2016-10" db="EMBL/GenBank/DDBJ databases">
        <authorList>
            <person name="Varghese N."/>
            <person name="Submissions S."/>
        </authorList>
    </citation>
    <scope>NUCLEOTIDE SEQUENCE [LARGE SCALE GENOMIC DNA]</scope>
    <source>
        <strain evidence="3">CGMCC 4.3530</strain>
    </source>
</reference>
<dbReference type="GO" id="GO:0016747">
    <property type="term" value="F:acyltransferase activity, transferring groups other than amino-acyl groups"/>
    <property type="evidence" value="ECO:0007669"/>
    <property type="project" value="InterPro"/>
</dbReference>
<dbReference type="Gene3D" id="3.40.630.30">
    <property type="match status" value="1"/>
</dbReference>
<evidence type="ECO:0000313" key="3">
    <source>
        <dbReference type="Proteomes" id="UP000199529"/>
    </source>
</evidence>
<dbReference type="PANTHER" id="PTHR42791">
    <property type="entry name" value="GNAT FAMILY ACETYLTRANSFERASE"/>
    <property type="match status" value="1"/>
</dbReference>
<evidence type="ECO:0000313" key="2">
    <source>
        <dbReference type="EMBL" id="SDZ33943.1"/>
    </source>
</evidence>
<dbReference type="SUPFAM" id="SSF55729">
    <property type="entry name" value="Acyl-CoA N-acyltransferases (Nat)"/>
    <property type="match status" value="1"/>
</dbReference>
<keyword evidence="2" id="KW-0808">Transferase</keyword>
<evidence type="ECO:0000259" key="1">
    <source>
        <dbReference type="PROSITE" id="PS51186"/>
    </source>
</evidence>
<protein>
    <submittedName>
        <fullName evidence="2">Acetyltransferase (GNAT) family protein</fullName>
    </submittedName>
</protein>
<organism evidence="2 3">
    <name type="scientific">Saccharopolyspora shandongensis</name>
    <dbReference type="NCBI Taxonomy" id="418495"/>
    <lineage>
        <taxon>Bacteria</taxon>
        <taxon>Bacillati</taxon>
        <taxon>Actinomycetota</taxon>
        <taxon>Actinomycetes</taxon>
        <taxon>Pseudonocardiales</taxon>
        <taxon>Pseudonocardiaceae</taxon>
        <taxon>Saccharopolyspora</taxon>
    </lineage>
</organism>
<dbReference type="STRING" id="418495.SAMN05216215_106131"/>
<sequence length="190" mass="21004">MSTEDIRVRTLLRAFADDAFARWLLPDPEHRHHVYREWFVMVLAQAGAAGRVISGADGLAVQVWLAARTGPPSMLDDAGSQRLLDLAGDRAHRFREFGALSAERHPRDPHEYLALIGVDPAVQGTGVGGRELRGALGRWDAEGTPSYLEASSARSRNLYLRLGFQDHGDPIVLPDGPSLYPMWRPASRRS</sequence>
<dbReference type="EMBL" id="FNOK01000061">
    <property type="protein sequence ID" value="SDZ33943.1"/>
    <property type="molecule type" value="Genomic_DNA"/>
</dbReference>
<feature type="domain" description="N-acetyltransferase" evidence="1">
    <location>
        <begin position="105"/>
        <end position="187"/>
    </location>
</feature>
<gene>
    <name evidence="2" type="ORF">SAMN05216215_106131</name>
</gene>
<dbReference type="PROSITE" id="PS51186">
    <property type="entry name" value="GNAT"/>
    <property type="match status" value="1"/>
</dbReference>
<dbReference type="AlphaFoldDB" id="A0A1H3S757"/>
<dbReference type="PANTHER" id="PTHR42791:SF1">
    <property type="entry name" value="N-ACETYLTRANSFERASE DOMAIN-CONTAINING PROTEIN"/>
    <property type="match status" value="1"/>
</dbReference>
<dbReference type="InterPro" id="IPR052523">
    <property type="entry name" value="Trichothecene_AcTrans"/>
</dbReference>
<dbReference type="Proteomes" id="UP000199529">
    <property type="component" value="Unassembled WGS sequence"/>
</dbReference>
<dbReference type="OrthoDB" id="7057833at2"/>
<accession>A0A1H3S757</accession>